<organism evidence="1 2">
    <name type="scientific">Stylophora pistillata</name>
    <name type="common">Smooth cauliflower coral</name>
    <dbReference type="NCBI Taxonomy" id="50429"/>
    <lineage>
        <taxon>Eukaryota</taxon>
        <taxon>Metazoa</taxon>
        <taxon>Cnidaria</taxon>
        <taxon>Anthozoa</taxon>
        <taxon>Hexacorallia</taxon>
        <taxon>Scleractinia</taxon>
        <taxon>Astrocoeniina</taxon>
        <taxon>Pocilloporidae</taxon>
        <taxon>Stylophora</taxon>
    </lineage>
</organism>
<reference evidence="2" key="1">
    <citation type="journal article" date="2017" name="bioRxiv">
        <title>Comparative analysis of the genomes of Stylophora pistillata and Acropora digitifera provides evidence for extensive differences between species of corals.</title>
        <authorList>
            <person name="Voolstra C.R."/>
            <person name="Li Y."/>
            <person name="Liew Y.J."/>
            <person name="Baumgarten S."/>
            <person name="Zoccola D."/>
            <person name="Flot J.-F."/>
            <person name="Tambutte S."/>
            <person name="Allemand D."/>
            <person name="Aranda M."/>
        </authorList>
    </citation>
    <scope>NUCLEOTIDE SEQUENCE [LARGE SCALE GENOMIC DNA]</scope>
</reference>
<gene>
    <name evidence="1" type="ORF">AWC38_SpisGene5585</name>
</gene>
<accession>A0A2B4SMM7</accession>
<dbReference type="Gene3D" id="2.40.10.10">
    <property type="entry name" value="Trypsin-like serine proteases"/>
    <property type="match status" value="1"/>
</dbReference>
<dbReference type="InterPro" id="IPR043504">
    <property type="entry name" value="Peptidase_S1_PA_chymotrypsin"/>
</dbReference>
<protein>
    <submittedName>
        <fullName evidence="1">Uncharacterized protein</fullName>
    </submittedName>
</protein>
<dbReference type="AlphaFoldDB" id="A0A2B4SMM7"/>
<dbReference type="EMBL" id="LSMT01000062">
    <property type="protein sequence ID" value="PFX29665.1"/>
    <property type="molecule type" value="Genomic_DNA"/>
</dbReference>
<keyword evidence="2" id="KW-1185">Reference proteome</keyword>
<dbReference type="Proteomes" id="UP000225706">
    <property type="component" value="Unassembled WGS sequence"/>
</dbReference>
<dbReference type="SUPFAM" id="SSF50494">
    <property type="entry name" value="Trypsin-like serine proteases"/>
    <property type="match status" value="1"/>
</dbReference>
<evidence type="ECO:0000313" key="2">
    <source>
        <dbReference type="Proteomes" id="UP000225706"/>
    </source>
</evidence>
<evidence type="ECO:0000313" key="1">
    <source>
        <dbReference type="EMBL" id="PFX29665.1"/>
    </source>
</evidence>
<sequence length="423" mass="47679">MASNKIVSFDTEGEFEEINEEISGLKSGEGEEAGRGLIRNNTAWKSCDKKKYHQRYIPLKHALGFRELSTKDKESFASEKGLTEEDKVFLSSEEAVKLLQNLSDAVVCITVGKPTSLKSAYGTGFLVRVNNENAVITNPHSIRESESGDGIDFRLVEESDVRVHFFHDGKRSAQISRDVTRIESASPPDKNKDKNVLLKSMKRQLRGDEVKDTSDINKCDIALGLLSSYFNRRDAFLDYALLYMKPLEKDEQTKFENVRPLEMKEFSILENFRNVSSFGFPDPGSSKYPRSLRLFTISHPHQASKQVSFRGMESNLTHVYFLNMAYGQNDTGMLGGKEPFAEHSITTCKGSSGAPIFLYIFNHDTGEVILDEGVYFLHFYGQEVDGDLRGKAVLFSTIIPNLDRQATHKELAKALAQRKKKVE</sequence>
<comment type="caution">
    <text evidence="1">The sequence shown here is derived from an EMBL/GenBank/DDBJ whole genome shotgun (WGS) entry which is preliminary data.</text>
</comment>
<dbReference type="InterPro" id="IPR009003">
    <property type="entry name" value="Peptidase_S1_PA"/>
</dbReference>
<name>A0A2B4SMM7_STYPI</name>
<proteinExistence type="predicted"/>